<dbReference type="SUPFAM" id="SSF53850">
    <property type="entry name" value="Periplasmic binding protein-like II"/>
    <property type="match status" value="1"/>
</dbReference>
<evidence type="ECO:0000313" key="3">
    <source>
        <dbReference type="Proteomes" id="UP000292346"/>
    </source>
</evidence>
<keyword evidence="3" id="KW-1185">Reference proteome</keyword>
<comment type="caution">
    <text evidence="2">The sequence shown here is derived from an EMBL/GenBank/DDBJ whole genome shotgun (WGS) entry which is preliminary data.</text>
</comment>
<evidence type="ECO:0000259" key="1">
    <source>
        <dbReference type="Pfam" id="PF00496"/>
    </source>
</evidence>
<dbReference type="GO" id="GO:1904680">
    <property type="term" value="F:peptide transmembrane transporter activity"/>
    <property type="evidence" value="ECO:0007669"/>
    <property type="project" value="TreeGrafter"/>
</dbReference>
<reference evidence="2 3" key="1">
    <citation type="submission" date="2019-02" db="EMBL/GenBank/DDBJ databases">
        <title>Kribbella capetownensis sp. nov. and Kribbella speibonae sp. nov., isolated from soil.</title>
        <authorList>
            <person name="Curtis S.M."/>
            <person name="Norton I."/>
            <person name="Everest G.J."/>
            <person name="Meyers P.R."/>
        </authorList>
    </citation>
    <scope>NUCLEOTIDE SEQUENCE [LARGE SCALE GENOMIC DNA]</scope>
    <source>
        <strain evidence="2 3">KCTC 29219</strain>
    </source>
</reference>
<proteinExistence type="predicted"/>
<dbReference type="AlphaFoldDB" id="A0A4R0H0W1"/>
<name>A0A4R0H0W1_9ACTN</name>
<dbReference type="GO" id="GO:0042597">
    <property type="term" value="C:periplasmic space"/>
    <property type="evidence" value="ECO:0007669"/>
    <property type="project" value="UniProtKB-ARBA"/>
</dbReference>
<gene>
    <name evidence="2" type="ORF">E0H45_41005</name>
</gene>
<dbReference type="RefSeq" id="WP_131347973.1">
    <property type="nucleotide sequence ID" value="NZ_SJJZ01000006.1"/>
</dbReference>
<dbReference type="Pfam" id="PF00496">
    <property type="entry name" value="SBP_bac_5"/>
    <property type="match status" value="1"/>
</dbReference>
<dbReference type="OrthoDB" id="9764591at2"/>
<feature type="domain" description="Solute-binding protein family 5" evidence="1">
    <location>
        <begin position="101"/>
        <end position="463"/>
    </location>
</feature>
<evidence type="ECO:0000313" key="2">
    <source>
        <dbReference type="EMBL" id="TCC01852.1"/>
    </source>
</evidence>
<organism evidence="2 3">
    <name type="scientific">Kribbella soli</name>
    <dbReference type="NCBI Taxonomy" id="1124743"/>
    <lineage>
        <taxon>Bacteria</taxon>
        <taxon>Bacillati</taxon>
        <taxon>Actinomycetota</taxon>
        <taxon>Actinomycetes</taxon>
        <taxon>Propionibacteriales</taxon>
        <taxon>Kribbellaceae</taxon>
        <taxon>Kribbella</taxon>
    </lineage>
</organism>
<dbReference type="Gene3D" id="3.10.105.10">
    <property type="entry name" value="Dipeptide-binding Protein, Domain 3"/>
    <property type="match status" value="1"/>
</dbReference>
<dbReference type="PANTHER" id="PTHR30290">
    <property type="entry name" value="PERIPLASMIC BINDING COMPONENT OF ABC TRANSPORTER"/>
    <property type="match status" value="1"/>
</dbReference>
<dbReference type="Gene3D" id="3.90.76.10">
    <property type="entry name" value="Dipeptide-binding Protein, Domain 1"/>
    <property type="match status" value="1"/>
</dbReference>
<protein>
    <submittedName>
        <fullName evidence="2">ABC transporter substrate-binding protein</fullName>
    </submittedName>
</protein>
<sequence>MTSTSFHVRRGQRSWRGIIVAALSVGVLVLPACAGSRVAGEKEQQGNSSGASSGTIPVLNLATESDAAMGSLVSYNPFAPQQTVRTWLFEPLMQQSSLDCKVVPWLATGYTWESPSKLVFTIRQGVKWSDGSPFTAKDVAFTYNLTKKYPAIDLAGVWNDSFGAKAKSVTADGDKVTFEFEGPAVTKFPYLIGQKIVSEKEFASVGDPAKYISKNPISTGPFKVASYNGRRLELERRPDYWQADKIKVQKLVLEGNYSTNANQAAAKLKTGELDFYSGEIPNPDKAFVADDPKTNHVWYAANGLTVLAPNLTQKPFSDVKFREALAHGMDKQSATDKATYGLMKVASQSGLPLPEKDDLLPAKYPADSTVIPFDLAKANQMLDAAGYRKGSNGLRQDTDGSPIKITFSVQAGWIDYEAMADELTSNFRKLGLDITENKMPPEAVDQQKKTGDFQLMINYMGAGCDYAHGMGATVSTAEIPDKTTIKGNIGRYTNPAVDKAIGALAGATDEAATKEQVGVLVDAMMTDYPVLPILYAPARAIWRTDHAVGWPTAEDPYANPQDQPLVWITHLTAPSSK</sequence>
<dbReference type="PIRSF" id="PIRSF002741">
    <property type="entry name" value="MppA"/>
    <property type="match status" value="1"/>
</dbReference>
<dbReference type="GO" id="GO:0043190">
    <property type="term" value="C:ATP-binding cassette (ABC) transporter complex"/>
    <property type="evidence" value="ECO:0007669"/>
    <property type="project" value="InterPro"/>
</dbReference>
<dbReference type="InterPro" id="IPR039424">
    <property type="entry name" value="SBP_5"/>
</dbReference>
<dbReference type="CDD" id="cd08509">
    <property type="entry name" value="PBP2_TmCBP_oligosaccharides_like"/>
    <property type="match status" value="1"/>
</dbReference>
<dbReference type="InterPro" id="IPR000914">
    <property type="entry name" value="SBP_5_dom"/>
</dbReference>
<dbReference type="GO" id="GO:0015833">
    <property type="term" value="P:peptide transport"/>
    <property type="evidence" value="ECO:0007669"/>
    <property type="project" value="TreeGrafter"/>
</dbReference>
<dbReference type="EMBL" id="SJJZ01000006">
    <property type="protein sequence ID" value="TCC01852.1"/>
    <property type="molecule type" value="Genomic_DNA"/>
</dbReference>
<dbReference type="InterPro" id="IPR030678">
    <property type="entry name" value="Peptide/Ni-bd"/>
</dbReference>
<accession>A0A4R0H0W1</accession>
<dbReference type="Proteomes" id="UP000292346">
    <property type="component" value="Unassembled WGS sequence"/>
</dbReference>
<dbReference type="Gene3D" id="3.40.190.10">
    <property type="entry name" value="Periplasmic binding protein-like II"/>
    <property type="match status" value="1"/>
</dbReference>